<organism evidence="7 8">
    <name type="scientific">Macrostomum lignano</name>
    <dbReference type="NCBI Taxonomy" id="282301"/>
    <lineage>
        <taxon>Eukaryota</taxon>
        <taxon>Metazoa</taxon>
        <taxon>Spiralia</taxon>
        <taxon>Lophotrochozoa</taxon>
        <taxon>Platyhelminthes</taxon>
        <taxon>Rhabditophora</taxon>
        <taxon>Macrostomorpha</taxon>
        <taxon>Macrostomida</taxon>
        <taxon>Macrostomidae</taxon>
        <taxon>Macrostomum</taxon>
    </lineage>
</organism>
<dbReference type="PANTHER" id="PTHR43247:SF1">
    <property type="entry name" value="PHOSPHOSERINE AMINOTRANSFERASE"/>
    <property type="match status" value="1"/>
</dbReference>
<evidence type="ECO:0000256" key="6">
    <source>
        <dbReference type="ARBA" id="ARBA00029440"/>
    </source>
</evidence>
<keyword evidence="5" id="KW-0663">Pyridoxal phosphate</keyword>
<dbReference type="InterPro" id="IPR015422">
    <property type="entry name" value="PyrdxlP-dep_Trfase_small"/>
</dbReference>
<evidence type="ECO:0000256" key="1">
    <source>
        <dbReference type="ARBA" id="ARBA00001933"/>
    </source>
</evidence>
<keyword evidence="2" id="KW-0032">Aminotransferase</keyword>
<accession>A0A1I8JLT8</accession>
<dbReference type="GO" id="GO:0030170">
    <property type="term" value="F:pyridoxal phosphate binding"/>
    <property type="evidence" value="ECO:0007669"/>
    <property type="project" value="TreeGrafter"/>
</dbReference>
<keyword evidence="3" id="KW-0028">Amino-acid biosynthesis</keyword>
<sequence length="319" mass="35042">MELSHPREAAGGQFAAVPLNLAGQPGAHSGSTLSLAGGRSPLAKRGRKVLPGCASARRARSRTLFCIRLDSEDSDKRNGGQSCLRTGLPPTVYTCATTRPFDRSASLSVRQRTRARVYVLQNTGWVFAGAQKNAGPARCHRGYCPRDLIGRPGLAGFCPSVLQLTMLSGLANLASVFNEKMMVTQPQRFAVQHAANLQHLRHWPGDAVGSRFWGVARMQELSREKSSLLYNLIENSQGFYYCPVDKSLPLSHEHCVSAFPAAKLWRSVCRRGRQQGLTNLEGHRVDWRSPASLYNAVTIADTRTLASFMRDFAKTSRSD</sequence>
<evidence type="ECO:0000256" key="3">
    <source>
        <dbReference type="ARBA" id="ARBA00022605"/>
    </source>
</evidence>
<dbReference type="GO" id="GO:0004648">
    <property type="term" value="F:O-phospho-L-serine:2-oxoglutarate aminotransferase activity"/>
    <property type="evidence" value="ECO:0007669"/>
    <property type="project" value="InterPro"/>
</dbReference>
<protein>
    <submittedName>
        <fullName evidence="8">Uncharacterized protein</fullName>
    </submittedName>
</protein>
<dbReference type="Proteomes" id="UP000095280">
    <property type="component" value="Unplaced"/>
</dbReference>
<evidence type="ECO:0000256" key="2">
    <source>
        <dbReference type="ARBA" id="ARBA00022576"/>
    </source>
</evidence>
<name>A0A1I8JLT8_9PLAT</name>
<evidence type="ECO:0000313" key="7">
    <source>
        <dbReference type="Proteomes" id="UP000095280"/>
    </source>
</evidence>
<dbReference type="SUPFAM" id="SSF53383">
    <property type="entry name" value="PLP-dependent transferases"/>
    <property type="match status" value="1"/>
</dbReference>
<keyword evidence="7" id="KW-1185">Reference proteome</keyword>
<dbReference type="Gene3D" id="3.90.1150.10">
    <property type="entry name" value="Aspartate Aminotransferase, domain 1"/>
    <property type="match status" value="1"/>
</dbReference>
<dbReference type="AlphaFoldDB" id="A0A1I8JLT8"/>
<comment type="pathway">
    <text evidence="6">Amino-acid biosynthesis.</text>
</comment>
<dbReference type="GO" id="GO:0006564">
    <property type="term" value="P:L-serine biosynthetic process"/>
    <property type="evidence" value="ECO:0007669"/>
    <property type="project" value="InterPro"/>
</dbReference>
<dbReference type="GO" id="GO:0005737">
    <property type="term" value="C:cytoplasm"/>
    <property type="evidence" value="ECO:0007669"/>
    <property type="project" value="TreeGrafter"/>
</dbReference>
<dbReference type="PANTHER" id="PTHR43247">
    <property type="entry name" value="PHOSPHOSERINE AMINOTRANSFERASE"/>
    <property type="match status" value="1"/>
</dbReference>
<evidence type="ECO:0000256" key="4">
    <source>
        <dbReference type="ARBA" id="ARBA00022679"/>
    </source>
</evidence>
<comment type="cofactor">
    <cofactor evidence="1">
        <name>pyridoxal 5'-phosphate</name>
        <dbReference type="ChEBI" id="CHEBI:597326"/>
    </cofactor>
</comment>
<dbReference type="WBParaSite" id="snap_masked-unitig_21382-processed-gene-0.0-mRNA-1">
    <property type="protein sequence ID" value="snap_masked-unitig_21382-processed-gene-0.0-mRNA-1"/>
    <property type="gene ID" value="snap_masked-unitig_21382-processed-gene-0.0"/>
</dbReference>
<dbReference type="InterPro" id="IPR022278">
    <property type="entry name" value="Pser_aminoTfrase"/>
</dbReference>
<dbReference type="InterPro" id="IPR015424">
    <property type="entry name" value="PyrdxlP-dep_Trfase"/>
</dbReference>
<evidence type="ECO:0000256" key="5">
    <source>
        <dbReference type="ARBA" id="ARBA00022898"/>
    </source>
</evidence>
<reference evidence="8" key="1">
    <citation type="submission" date="2016-11" db="UniProtKB">
        <authorList>
            <consortium name="WormBaseParasite"/>
        </authorList>
    </citation>
    <scope>IDENTIFICATION</scope>
</reference>
<keyword evidence="4" id="KW-0808">Transferase</keyword>
<proteinExistence type="predicted"/>
<evidence type="ECO:0000313" key="8">
    <source>
        <dbReference type="WBParaSite" id="snap_masked-unitig_21382-processed-gene-0.0-mRNA-1"/>
    </source>
</evidence>